<dbReference type="RefSeq" id="WP_176219002.1">
    <property type="nucleotide sequence ID" value="NZ_ARYN01000022.1"/>
</dbReference>
<evidence type="ECO:0000259" key="2">
    <source>
        <dbReference type="Pfam" id="PF00535"/>
    </source>
</evidence>
<dbReference type="STRING" id="1185767.IIF7_18444"/>
<dbReference type="Pfam" id="PF02709">
    <property type="entry name" value="Glyco_transf_7C"/>
    <property type="match status" value="1"/>
</dbReference>
<protein>
    <submittedName>
        <fullName evidence="4">Glycosyl transferase</fullName>
    </submittedName>
</protein>
<feature type="domain" description="Galactosyltransferase C-terminal" evidence="3">
    <location>
        <begin position="150"/>
        <end position="210"/>
    </location>
</feature>
<comment type="caution">
    <text evidence="4">The sequence shown here is derived from an EMBL/GenBank/DDBJ whole genome shotgun (WGS) entry which is preliminary data.</text>
</comment>
<keyword evidence="1 4" id="KW-0808">Transferase</keyword>
<dbReference type="InterPro" id="IPR027791">
    <property type="entry name" value="Galactosyl_T_C"/>
</dbReference>
<dbReference type="Pfam" id="PF00535">
    <property type="entry name" value="Glycos_transf_2"/>
    <property type="match status" value="1"/>
</dbReference>
<accession>A0A1Y1SYQ0</accession>
<feature type="domain" description="Glycosyltransferase 2-like" evidence="2">
    <location>
        <begin position="9"/>
        <end position="128"/>
    </location>
</feature>
<sequence>MLPQYPRFSVIIICAARRKHLFWTLRACLKNNKLPTEIIVIHMDDMYEFYSPLALIKQFRIPKKDGELNLAGARNLGANKATTNQLIFLDVDCIPNTYCFERILNSLSSKNVVQGTPKYLTKSVTNLKCLNLKSIYHPLKPPVKTSIREKDYNQFWSLIFGIKRSTFLKLGGFHENYQGYGAEDTDLGQKFEMHTLNLYRANAIVYHQYHQVYRPPLNHFLGIVRNAQVFYDRWGFMPMMNWIEKFKETKLVEINNGQLKVLRLPTSNEIEEAKSCNAF</sequence>
<name>A0A1Y1SYQ0_9FLAO</name>
<gene>
    <name evidence="4" type="ORF">IIF7_18444</name>
</gene>
<evidence type="ECO:0000313" key="4">
    <source>
        <dbReference type="EMBL" id="ORL43877.1"/>
    </source>
</evidence>
<dbReference type="InterPro" id="IPR050834">
    <property type="entry name" value="Glycosyltransf_2"/>
</dbReference>
<evidence type="ECO:0000313" key="5">
    <source>
        <dbReference type="Proteomes" id="UP000192746"/>
    </source>
</evidence>
<dbReference type="InterPro" id="IPR029044">
    <property type="entry name" value="Nucleotide-diphossugar_trans"/>
</dbReference>
<dbReference type="SUPFAM" id="SSF53448">
    <property type="entry name" value="Nucleotide-diphospho-sugar transferases"/>
    <property type="match status" value="1"/>
</dbReference>
<dbReference type="EMBL" id="ARYN01000022">
    <property type="protein sequence ID" value="ORL43877.1"/>
    <property type="molecule type" value="Genomic_DNA"/>
</dbReference>
<dbReference type="AlphaFoldDB" id="A0A1Y1SYQ0"/>
<dbReference type="InterPro" id="IPR001173">
    <property type="entry name" value="Glyco_trans_2-like"/>
</dbReference>
<dbReference type="Proteomes" id="UP000192746">
    <property type="component" value="Unassembled WGS sequence"/>
</dbReference>
<reference evidence="4 5" key="1">
    <citation type="submission" date="2013-04" db="EMBL/GenBank/DDBJ databases">
        <title>Zunongwangia sp. 22II14-10F7 Genome Sequencing.</title>
        <authorList>
            <person name="Lai Q."/>
            <person name="Shao Z."/>
        </authorList>
    </citation>
    <scope>NUCLEOTIDE SEQUENCE [LARGE SCALE GENOMIC DNA]</scope>
    <source>
        <strain evidence="4 5">22II14-10F7</strain>
    </source>
</reference>
<evidence type="ECO:0000259" key="3">
    <source>
        <dbReference type="Pfam" id="PF02709"/>
    </source>
</evidence>
<organism evidence="4 5">
    <name type="scientific">Zunongwangia atlantica 22II14-10F7</name>
    <dbReference type="NCBI Taxonomy" id="1185767"/>
    <lineage>
        <taxon>Bacteria</taxon>
        <taxon>Pseudomonadati</taxon>
        <taxon>Bacteroidota</taxon>
        <taxon>Flavobacteriia</taxon>
        <taxon>Flavobacteriales</taxon>
        <taxon>Flavobacteriaceae</taxon>
        <taxon>Zunongwangia</taxon>
    </lineage>
</organism>
<proteinExistence type="predicted"/>
<dbReference type="PANTHER" id="PTHR43685">
    <property type="entry name" value="GLYCOSYLTRANSFERASE"/>
    <property type="match status" value="1"/>
</dbReference>
<dbReference type="Gene3D" id="3.90.550.10">
    <property type="entry name" value="Spore Coat Polysaccharide Biosynthesis Protein SpsA, Chain A"/>
    <property type="match status" value="1"/>
</dbReference>
<evidence type="ECO:0000256" key="1">
    <source>
        <dbReference type="ARBA" id="ARBA00022679"/>
    </source>
</evidence>
<dbReference type="GO" id="GO:0016740">
    <property type="term" value="F:transferase activity"/>
    <property type="evidence" value="ECO:0007669"/>
    <property type="project" value="UniProtKB-KW"/>
</dbReference>
<keyword evidence="5" id="KW-1185">Reference proteome</keyword>
<dbReference type="PANTHER" id="PTHR43685:SF3">
    <property type="entry name" value="SLR2126 PROTEIN"/>
    <property type="match status" value="1"/>
</dbReference>